<organism evidence="3 4">
    <name type="scientific">Actinoplanes xinjiangensis</name>
    <dbReference type="NCBI Taxonomy" id="512350"/>
    <lineage>
        <taxon>Bacteria</taxon>
        <taxon>Bacillati</taxon>
        <taxon>Actinomycetota</taxon>
        <taxon>Actinomycetes</taxon>
        <taxon>Micromonosporales</taxon>
        <taxon>Micromonosporaceae</taxon>
        <taxon>Actinoplanes</taxon>
    </lineage>
</organism>
<dbReference type="Gene3D" id="3.40.50.720">
    <property type="entry name" value="NAD(P)-binding Rossmann-like Domain"/>
    <property type="match status" value="1"/>
</dbReference>
<dbReference type="GO" id="GO:0016491">
    <property type="term" value="F:oxidoreductase activity"/>
    <property type="evidence" value="ECO:0007669"/>
    <property type="project" value="UniProtKB-KW"/>
</dbReference>
<sequence length="210" mass="20939">MKIAVLGAGNVGSALAARLIAAGHHVVLAASEPGSPRLAAAAASSGAETGAAADAAAAADLAVVAVPFAAIDALLTDEVRDALTGKVVIDVTNPLAADYMSLTIGHSTSAGEQVAERLPRSRVVKAFNTVFAATLDTPVLGGVKQLLPVAGDDADAKQTVIALGDELGFEAVDAGPLTNARYLEPAVEFLIQLAYGQGLGANIGLHLARG</sequence>
<dbReference type="RefSeq" id="WP_109600326.1">
    <property type="nucleotide sequence ID" value="NZ_BONA01000076.1"/>
</dbReference>
<dbReference type="Proteomes" id="UP000245697">
    <property type="component" value="Unassembled WGS sequence"/>
</dbReference>
<dbReference type="OrthoDB" id="5738121at2"/>
<proteinExistence type="predicted"/>
<keyword evidence="1" id="KW-0560">Oxidoreductase</keyword>
<feature type="domain" description="Pyrroline-5-carboxylate reductase catalytic N-terminal" evidence="2">
    <location>
        <begin position="2"/>
        <end position="94"/>
    </location>
</feature>
<evidence type="ECO:0000313" key="3">
    <source>
        <dbReference type="EMBL" id="PWK39746.1"/>
    </source>
</evidence>
<dbReference type="PANTHER" id="PTHR14239">
    <property type="entry name" value="DUDULIN-RELATED"/>
    <property type="match status" value="1"/>
</dbReference>
<dbReference type="Pfam" id="PF03807">
    <property type="entry name" value="F420_oxidored"/>
    <property type="match status" value="1"/>
</dbReference>
<reference evidence="3 4" key="1">
    <citation type="submission" date="2018-05" db="EMBL/GenBank/DDBJ databases">
        <title>Genomic Encyclopedia of Archaeal and Bacterial Type Strains, Phase II (KMG-II): from individual species to whole genera.</title>
        <authorList>
            <person name="Goeker M."/>
        </authorList>
    </citation>
    <scope>NUCLEOTIDE SEQUENCE [LARGE SCALE GENOMIC DNA]</scope>
    <source>
        <strain evidence="3 4">DSM 45184</strain>
    </source>
</reference>
<evidence type="ECO:0000259" key="2">
    <source>
        <dbReference type="Pfam" id="PF03807"/>
    </source>
</evidence>
<dbReference type="InterPro" id="IPR036291">
    <property type="entry name" value="NAD(P)-bd_dom_sf"/>
</dbReference>
<accession>A0A316F3B1</accession>
<gene>
    <name evidence="3" type="ORF">BC793_12113</name>
</gene>
<dbReference type="EMBL" id="QGGR01000021">
    <property type="protein sequence ID" value="PWK39746.1"/>
    <property type="molecule type" value="Genomic_DNA"/>
</dbReference>
<dbReference type="SUPFAM" id="SSF51735">
    <property type="entry name" value="NAD(P)-binding Rossmann-fold domains"/>
    <property type="match status" value="1"/>
</dbReference>
<dbReference type="InterPro" id="IPR028939">
    <property type="entry name" value="P5C_Rdtase_cat_N"/>
</dbReference>
<protein>
    <recommendedName>
        <fullName evidence="2">Pyrroline-5-carboxylate reductase catalytic N-terminal domain-containing protein</fullName>
    </recommendedName>
</protein>
<evidence type="ECO:0000313" key="4">
    <source>
        <dbReference type="Proteomes" id="UP000245697"/>
    </source>
</evidence>
<dbReference type="PANTHER" id="PTHR14239:SF10">
    <property type="entry name" value="REDUCTASE"/>
    <property type="match status" value="1"/>
</dbReference>
<keyword evidence="4" id="KW-1185">Reference proteome</keyword>
<dbReference type="AlphaFoldDB" id="A0A316F3B1"/>
<dbReference type="InterPro" id="IPR051267">
    <property type="entry name" value="STEAP_metalloreductase"/>
</dbReference>
<comment type="caution">
    <text evidence="3">The sequence shown here is derived from an EMBL/GenBank/DDBJ whole genome shotgun (WGS) entry which is preliminary data.</text>
</comment>
<evidence type="ECO:0000256" key="1">
    <source>
        <dbReference type="ARBA" id="ARBA00023002"/>
    </source>
</evidence>
<name>A0A316F3B1_9ACTN</name>